<dbReference type="SUPFAM" id="SSF51395">
    <property type="entry name" value="FMN-linked oxidoreductases"/>
    <property type="match status" value="1"/>
</dbReference>
<evidence type="ECO:0000313" key="3">
    <source>
        <dbReference type="Proteomes" id="UP000574317"/>
    </source>
</evidence>
<evidence type="ECO:0000256" key="1">
    <source>
        <dbReference type="ARBA" id="ARBA00022630"/>
    </source>
</evidence>
<dbReference type="EMBL" id="JAAOAO010000799">
    <property type="protein sequence ID" value="KAF5531270.1"/>
    <property type="molecule type" value="Genomic_DNA"/>
</dbReference>
<dbReference type="PANTHER" id="PTHR22893">
    <property type="entry name" value="NADH OXIDOREDUCTASE-RELATED"/>
    <property type="match status" value="1"/>
</dbReference>
<keyword evidence="1" id="KW-0285">Flavoprotein</keyword>
<dbReference type="InterPro" id="IPR013785">
    <property type="entry name" value="Aldolase_TIM"/>
</dbReference>
<dbReference type="Proteomes" id="UP000574317">
    <property type="component" value="Unassembled WGS sequence"/>
</dbReference>
<dbReference type="GO" id="GO:0010181">
    <property type="term" value="F:FMN binding"/>
    <property type="evidence" value="ECO:0007669"/>
    <property type="project" value="InterPro"/>
</dbReference>
<dbReference type="PANTHER" id="PTHR22893:SF91">
    <property type="entry name" value="NADPH DEHYDROGENASE 2-RELATED"/>
    <property type="match status" value="1"/>
</dbReference>
<keyword evidence="3" id="KW-1185">Reference proteome</keyword>
<proteinExistence type="predicted"/>
<protein>
    <submittedName>
        <fullName evidence="2">NADPH2 dehydrogenase</fullName>
    </submittedName>
</protein>
<gene>
    <name evidence="2" type="ORF">FNAPI_13316</name>
</gene>
<dbReference type="AlphaFoldDB" id="A0A8H5I655"/>
<dbReference type="InterPro" id="IPR045247">
    <property type="entry name" value="Oye-like"/>
</dbReference>
<organism evidence="2 3">
    <name type="scientific">Fusarium napiforme</name>
    <dbReference type="NCBI Taxonomy" id="42672"/>
    <lineage>
        <taxon>Eukaryota</taxon>
        <taxon>Fungi</taxon>
        <taxon>Dikarya</taxon>
        <taxon>Ascomycota</taxon>
        <taxon>Pezizomycotina</taxon>
        <taxon>Sordariomycetes</taxon>
        <taxon>Hypocreomycetidae</taxon>
        <taxon>Hypocreales</taxon>
        <taxon>Nectriaceae</taxon>
        <taxon>Fusarium</taxon>
        <taxon>Fusarium fujikuroi species complex</taxon>
    </lineage>
</organism>
<name>A0A8H5I655_9HYPO</name>
<evidence type="ECO:0000313" key="2">
    <source>
        <dbReference type="EMBL" id="KAF5531270.1"/>
    </source>
</evidence>
<dbReference type="Gene3D" id="3.20.20.70">
    <property type="entry name" value="Aldolase class I"/>
    <property type="match status" value="1"/>
</dbReference>
<accession>A0A8H5I655</accession>
<comment type="caution">
    <text evidence="2">The sequence shown here is derived from an EMBL/GenBank/DDBJ whole genome shotgun (WGS) entry which is preliminary data.</text>
</comment>
<reference evidence="2 3" key="1">
    <citation type="submission" date="2020-05" db="EMBL/GenBank/DDBJ databases">
        <title>Identification and distribution of gene clusters putatively required for synthesis of sphingolipid metabolism inhibitors in phylogenetically diverse species of the filamentous fungus Fusarium.</title>
        <authorList>
            <person name="Kim H.-S."/>
            <person name="Busman M."/>
            <person name="Brown D.W."/>
            <person name="Divon H."/>
            <person name="Uhlig S."/>
            <person name="Proctor R.H."/>
        </authorList>
    </citation>
    <scope>NUCLEOTIDE SEQUENCE [LARGE SCALE GENOMIC DNA]</scope>
    <source>
        <strain evidence="2 3">NRRL 25196</strain>
    </source>
</reference>
<dbReference type="GO" id="GO:0003959">
    <property type="term" value="F:NADPH dehydrogenase activity"/>
    <property type="evidence" value="ECO:0007669"/>
    <property type="project" value="TreeGrafter"/>
</dbReference>
<sequence>MTDHWADRIKNFSRLHFELLNAISQEVRSSKVAICLIELSDSIGMGMNDHMPTFTYILQQLRVFNIVFLDSIETRIRANGYDDRGGDNHVFFAVHAWGKEAPSRSVTDSMAGLRKRQSMRLIRTNKLAIIFGRHWAINIDLPFSAKVNVPIVKYGRPIFNRPKGIAGYNDSVCIDELAVSGGTV</sequence>